<proteinExistence type="predicted"/>
<feature type="region of interest" description="Disordered" evidence="1">
    <location>
        <begin position="58"/>
        <end position="109"/>
    </location>
</feature>
<protein>
    <submittedName>
        <fullName evidence="2">Uncharacterized protein</fullName>
    </submittedName>
</protein>
<dbReference type="Proteomes" id="UP000288216">
    <property type="component" value="Unassembled WGS sequence"/>
</dbReference>
<feature type="non-terminal residue" evidence="2">
    <location>
        <position position="1"/>
    </location>
</feature>
<feature type="compositionally biased region" description="Polar residues" evidence="1">
    <location>
        <begin position="1"/>
        <end position="14"/>
    </location>
</feature>
<keyword evidence="3" id="KW-1185">Reference proteome</keyword>
<dbReference type="AlphaFoldDB" id="A0A401QBU6"/>
<evidence type="ECO:0000313" key="3">
    <source>
        <dbReference type="Proteomes" id="UP000288216"/>
    </source>
</evidence>
<evidence type="ECO:0000256" key="1">
    <source>
        <dbReference type="SAM" id="MobiDB-lite"/>
    </source>
</evidence>
<sequence>VSPLQKSFKSIGQLSPSNASFSSSPFVNNSPSGSKKERWSFISSNIVNETYGAVVLPSKVPANSSPSNTTPPPLPVKTFTRAGSVDGQNKRCSTSLGNGPVLPPSPSHGITPVKAAGNLVLSLQPFALC</sequence>
<evidence type="ECO:0000313" key="2">
    <source>
        <dbReference type="EMBL" id="GCB82787.1"/>
    </source>
</evidence>
<organism evidence="2 3">
    <name type="scientific">Scyliorhinus torazame</name>
    <name type="common">Cloudy catshark</name>
    <name type="synonym">Catulus torazame</name>
    <dbReference type="NCBI Taxonomy" id="75743"/>
    <lineage>
        <taxon>Eukaryota</taxon>
        <taxon>Metazoa</taxon>
        <taxon>Chordata</taxon>
        <taxon>Craniata</taxon>
        <taxon>Vertebrata</taxon>
        <taxon>Chondrichthyes</taxon>
        <taxon>Elasmobranchii</taxon>
        <taxon>Galeomorphii</taxon>
        <taxon>Galeoidea</taxon>
        <taxon>Carcharhiniformes</taxon>
        <taxon>Scyliorhinidae</taxon>
        <taxon>Scyliorhinus</taxon>
    </lineage>
</organism>
<dbReference type="EMBL" id="BFAA01032382">
    <property type="protein sequence ID" value="GCB82787.1"/>
    <property type="molecule type" value="Genomic_DNA"/>
</dbReference>
<gene>
    <name evidence="2" type="ORF">scyTo_0023682</name>
</gene>
<reference evidence="2 3" key="1">
    <citation type="journal article" date="2018" name="Nat. Ecol. Evol.">
        <title>Shark genomes provide insights into elasmobranch evolution and the origin of vertebrates.</title>
        <authorList>
            <person name="Hara Y"/>
            <person name="Yamaguchi K"/>
            <person name="Onimaru K"/>
            <person name="Kadota M"/>
            <person name="Koyanagi M"/>
            <person name="Keeley SD"/>
            <person name="Tatsumi K"/>
            <person name="Tanaka K"/>
            <person name="Motone F"/>
            <person name="Kageyama Y"/>
            <person name="Nozu R"/>
            <person name="Adachi N"/>
            <person name="Nishimura O"/>
            <person name="Nakagawa R"/>
            <person name="Tanegashima C"/>
            <person name="Kiyatake I"/>
            <person name="Matsumoto R"/>
            <person name="Murakumo K"/>
            <person name="Nishida K"/>
            <person name="Terakita A"/>
            <person name="Kuratani S"/>
            <person name="Sato K"/>
            <person name="Hyodo S Kuraku.S."/>
        </authorList>
    </citation>
    <scope>NUCLEOTIDE SEQUENCE [LARGE SCALE GENOMIC DNA]</scope>
</reference>
<name>A0A401QBU6_SCYTO</name>
<accession>A0A401QBU6</accession>
<feature type="compositionally biased region" description="Low complexity" evidence="1">
    <location>
        <begin position="15"/>
        <end position="33"/>
    </location>
</feature>
<feature type="region of interest" description="Disordered" evidence="1">
    <location>
        <begin position="1"/>
        <end position="36"/>
    </location>
</feature>
<comment type="caution">
    <text evidence="2">The sequence shown here is derived from an EMBL/GenBank/DDBJ whole genome shotgun (WGS) entry which is preliminary data.</text>
</comment>
<feature type="compositionally biased region" description="Polar residues" evidence="1">
    <location>
        <begin position="86"/>
        <end position="97"/>
    </location>
</feature>